<feature type="region of interest" description="Linker" evidence="18">
    <location>
        <begin position="233"/>
        <end position="253"/>
    </location>
</feature>
<keyword evidence="4 18" id="KW-0963">Cytoplasm</keyword>
<dbReference type="NCBIfam" id="NF010935">
    <property type="entry name" value="PRK14355.1"/>
    <property type="match status" value="1"/>
</dbReference>
<dbReference type="PROSITE" id="PS00101">
    <property type="entry name" value="HEXAPEP_TRANSFERASES"/>
    <property type="match status" value="1"/>
</dbReference>
<evidence type="ECO:0000313" key="22">
    <source>
        <dbReference type="Proteomes" id="UP000190102"/>
    </source>
</evidence>
<organism evidence="21 22">
    <name type="scientific">Trichlorobacter thiogenes</name>
    <dbReference type="NCBI Taxonomy" id="115783"/>
    <lineage>
        <taxon>Bacteria</taxon>
        <taxon>Pseudomonadati</taxon>
        <taxon>Thermodesulfobacteriota</taxon>
        <taxon>Desulfuromonadia</taxon>
        <taxon>Geobacterales</taxon>
        <taxon>Geobacteraceae</taxon>
        <taxon>Trichlorobacter</taxon>
    </lineage>
</organism>
<dbReference type="InterPro" id="IPR005882">
    <property type="entry name" value="Bifunctional_GlmU"/>
</dbReference>
<evidence type="ECO:0000256" key="17">
    <source>
        <dbReference type="ARBA" id="ARBA00049628"/>
    </source>
</evidence>
<keyword evidence="13 18" id="KW-0012">Acyltransferase</keyword>
<dbReference type="InterPro" id="IPR025877">
    <property type="entry name" value="MobA-like_NTP_Trfase"/>
</dbReference>
<dbReference type="Pfam" id="PF25087">
    <property type="entry name" value="GMPPB_C"/>
    <property type="match status" value="1"/>
</dbReference>
<evidence type="ECO:0000256" key="13">
    <source>
        <dbReference type="ARBA" id="ARBA00023315"/>
    </source>
</evidence>
<accession>A0A1T4Q8J9</accession>
<dbReference type="GO" id="GO:0016020">
    <property type="term" value="C:membrane"/>
    <property type="evidence" value="ECO:0007669"/>
    <property type="project" value="GOC"/>
</dbReference>
<feature type="region of interest" description="Pyrophosphorylase" evidence="18">
    <location>
        <begin position="1"/>
        <end position="232"/>
    </location>
</feature>
<feature type="binding site" evidence="18">
    <location>
        <position position="157"/>
    </location>
    <ligand>
        <name>UDP-N-acetyl-alpha-D-glucosamine</name>
        <dbReference type="ChEBI" id="CHEBI:57705"/>
    </ligand>
</feature>
<comment type="catalytic activity">
    <reaction evidence="15 18">
        <text>alpha-D-glucosamine 1-phosphate + acetyl-CoA = N-acetyl-alpha-D-glucosamine 1-phosphate + CoA + H(+)</text>
        <dbReference type="Rhea" id="RHEA:13725"/>
        <dbReference type="ChEBI" id="CHEBI:15378"/>
        <dbReference type="ChEBI" id="CHEBI:57287"/>
        <dbReference type="ChEBI" id="CHEBI:57288"/>
        <dbReference type="ChEBI" id="CHEBI:57776"/>
        <dbReference type="ChEBI" id="CHEBI:58516"/>
        <dbReference type="EC" id="2.3.1.157"/>
    </reaction>
</comment>
<evidence type="ECO:0000313" key="21">
    <source>
        <dbReference type="EMBL" id="SKA00130.1"/>
    </source>
</evidence>
<dbReference type="EC" id="2.3.1.157" evidence="18"/>
<dbReference type="Pfam" id="PF00132">
    <property type="entry name" value="Hexapep"/>
    <property type="match status" value="1"/>
</dbReference>
<comment type="subcellular location">
    <subcellularLocation>
        <location evidence="1 18">Cytoplasm</location>
    </subcellularLocation>
</comment>
<dbReference type="PANTHER" id="PTHR43584:SF3">
    <property type="entry name" value="BIFUNCTIONAL PROTEIN GLMU"/>
    <property type="match status" value="1"/>
</dbReference>
<dbReference type="OrthoDB" id="9775031at2"/>
<evidence type="ECO:0000256" key="15">
    <source>
        <dbReference type="ARBA" id="ARBA00048247"/>
    </source>
</evidence>
<dbReference type="EC" id="2.7.7.23" evidence="18"/>
<dbReference type="InterPro" id="IPR029044">
    <property type="entry name" value="Nucleotide-diphossugar_trans"/>
</dbReference>
<dbReference type="UniPathway" id="UPA00113">
    <property type="reaction ID" value="UER00532"/>
</dbReference>
<dbReference type="GO" id="GO:0006048">
    <property type="term" value="P:UDP-N-acetylglucosamine biosynthetic process"/>
    <property type="evidence" value="ECO:0007669"/>
    <property type="project" value="UniProtKB-UniPathway"/>
</dbReference>
<evidence type="ECO:0000256" key="6">
    <source>
        <dbReference type="ARBA" id="ARBA00022695"/>
    </source>
</evidence>
<evidence type="ECO:0000256" key="9">
    <source>
        <dbReference type="ARBA" id="ARBA00022842"/>
    </source>
</evidence>
<feature type="binding site" evidence="18">
    <location>
        <position position="142"/>
    </location>
    <ligand>
        <name>UDP-N-acetyl-alpha-D-glucosamine</name>
        <dbReference type="ChEBI" id="CHEBI:57705"/>
    </ligand>
</feature>
<dbReference type="Proteomes" id="UP000190102">
    <property type="component" value="Unassembled WGS sequence"/>
</dbReference>
<feature type="binding site" evidence="18">
    <location>
        <position position="408"/>
    </location>
    <ligand>
        <name>acetyl-CoA</name>
        <dbReference type="ChEBI" id="CHEBI:57288"/>
    </ligand>
</feature>
<dbReference type="SUPFAM" id="SSF53448">
    <property type="entry name" value="Nucleotide-diphospho-sugar transferases"/>
    <property type="match status" value="1"/>
</dbReference>
<dbReference type="CDD" id="cd02540">
    <property type="entry name" value="GT2_GlmU_N_bac"/>
    <property type="match status" value="1"/>
</dbReference>
<comment type="pathway">
    <text evidence="18">Bacterial outer membrane biogenesis; LPS lipid A biosynthesis.</text>
</comment>
<keyword evidence="10 18" id="KW-0133">Cell shape</keyword>
<dbReference type="InterPro" id="IPR050065">
    <property type="entry name" value="GlmU-like"/>
</dbReference>
<comment type="similarity">
    <text evidence="3 18">In the N-terminal section; belongs to the N-acetylglucosamine-1-phosphate uridyltransferase family.</text>
</comment>
<feature type="binding site" evidence="18">
    <location>
        <position position="369"/>
    </location>
    <ligand>
        <name>UDP-N-acetyl-alpha-D-glucosamine</name>
        <dbReference type="ChEBI" id="CHEBI:57705"/>
    </ligand>
</feature>
<evidence type="ECO:0000256" key="18">
    <source>
        <dbReference type="HAMAP-Rule" id="MF_01631"/>
    </source>
</evidence>
<dbReference type="STRING" id="115783.SAMN02745119_02301"/>
<feature type="binding site" evidence="18">
    <location>
        <position position="336"/>
    </location>
    <ligand>
        <name>UDP-N-acetyl-alpha-D-glucosamine</name>
        <dbReference type="ChEBI" id="CHEBI:57705"/>
    </ligand>
</feature>
<keyword evidence="14 18" id="KW-0961">Cell wall biogenesis/degradation</keyword>
<feature type="binding site" evidence="18">
    <location>
        <begin position="389"/>
        <end position="390"/>
    </location>
    <ligand>
        <name>acetyl-CoA</name>
        <dbReference type="ChEBI" id="CHEBI:57288"/>
    </ligand>
</feature>
<evidence type="ECO:0000256" key="10">
    <source>
        <dbReference type="ARBA" id="ARBA00022960"/>
    </source>
</evidence>
<feature type="binding site" evidence="18">
    <location>
        <position position="354"/>
    </location>
    <ligand>
        <name>UDP-N-acetyl-alpha-D-glucosamine</name>
        <dbReference type="ChEBI" id="CHEBI:57705"/>
    </ligand>
</feature>
<evidence type="ECO:0000256" key="5">
    <source>
        <dbReference type="ARBA" id="ARBA00022679"/>
    </source>
</evidence>
<dbReference type="GO" id="GO:0005737">
    <property type="term" value="C:cytoplasm"/>
    <property type="evidence" value="ECO:0007669"/>
    <property type="project" value="UniProtKB-SubCell"/>
</dbReference>
<feature type="binding site" evidence="18">
    <location>
        <position position="105"/>
    </location>
    <ligand>
        <name>Mg(2+)</name>
        <dbReference type="ChEBI" id="CHEBI:18420"/>
    </ligand>
</feature>
<comment type="pathway">
    <text evidence="18">Nucleotide-sugar biosynthesis; UDP-N-acetyl-alpha-D-glucosamine biosynthesis; N-acetyl-alpha-D-glucosamine 1-phosphate from alpha-D-glucosamine 6-phosphate (route II): step 2/2.</text>
</comment>
<dbReference type="Gene3D" id="3.90.550.10">
    <property type="entry name" value="Spore Coat Polysaccharide Biosynthesis Protein SpsA, Chain A"/>
    <property type="match status" value="1"/>
</dbReference>
<dbReference type="RefSeq" id="WP_078790573.1">
    <property type="nucleotide sequence ID" value="NZ_FUWR01000012.1"/>
</dbReference>
<evidence type="ECO:0000256" key="4">
    <source>
        <dbReference type="ARBA" id="ARBA00022490"/>
    </source>
</evidence>
<dbReference type="SUPFAM" id="SSF51161">
    <property type="entry name" value="Trimeric LpxA-like enzymes"/>
    <property type="match status" value="1"/>
</dbReference>
<comment type="similarity">
    <text evidence="2 18">In the C-terminal section; belongs to the transferase hexapeptide repeat family.</text>
</comment>
<dbReference type="GO" id="GO:0008360">
    <property type="term" value="P:regulation of cell shape"/>
    <property type="evidence" value="ECO:0007669"/>
    <property type="project" value="UniProtKB-KW"/>
</dbReference>
<feature type="binding site" evidence="18">
    <location>
        <position position="75"/>
    </location>
    <ligand>
        <name>UDP-N-acetyl-alpha-D-glucosamine</name>
        <dbReference type="ChEBI" id="CHEBI:57705"/>
    </ligand>
</feature>
<keyword evidence="9 18" id="KW-0460">Magnesium</keyword>
<comment type="function">
    <text evidence="17 18">Catalyzes the last two sequential reactions in the de novo biosynthetic pathway for UDP-N-acetylglucosamine (UDP-GlcNAc). The C-terminal domain catalyzes the transfer of acetyl group from acetyl coenzyme A to glucosamine-1-phosphate (GlcN-1-P) to produce N-acetylglucosamine-1-phosphate (GlcNAc-1-P), which is converted into UDP-GlcNAc by the transfer of uridine 5-monophosphate (from uridine 5-triphosphate), a reaction catalyzed by the N-terminal domain.</text>
</comment>
<comment type="cofactor">
    <cofactor evidence="18">
        <name>Mg(2+)</name>
        <dbReference type="ChEBI" id="CHEBI:18420"/>
    </cofactor>
    <text evidence="18">Binds 1 Mg(2+) ion per subunit.</text>
</comment>
<evidence type="ECO:0000256" key="16">
    <source>
        <dbReference type="ARBA" id="ARBA00048493"/>
    </source>
</evidence>
<dbReference type="GO" id="GO:0003977">
    <property type="term" value="F:UDP-N-acetylglucosamine diphosphorylase activity"/>
    <property type="evidence" value="ECO:0007669"/>
    <property type="project" value="UniProtKB-UniRule"/>
</dbReference>
<dbReference type="InterPro" id="IPR001451">
    <property type="entry name" value="Hexapep"/>
</dbReference>
<dbReference type="Gene3D" id="2.160.10.10">
    <property type="entry name" value="Hexapeptide repeat proteins"/>
    <property type="match status" value="1"/>
</dbReference>
<evidence type="ECO:0000256" key="12">
    <source>
        <dbReference type="ARBA" id="ARBA00023268"/>
    </source>
</evidence>
<keyword evidence="12 18" id="KW-0511">Multifunctional enzyme</keyword>
<name>A0A1T4Q8J9_9BACT</name>
<comment type="subunit">
    <text evidence="18">Homotrimer.</text>
</comment>
<proteinExistence type="inferred from homology"/>
<keyword evidence="8 18" id="KW-0677">Repeat</keyword>
<comment type="caution">
    <text evidence="18">Lacks conserved residue(s) required for the propagation of feature annotation.</text>
</comment>
<dbReference type="GO" id="GO:0009245">
    <property type="term" value="P:lipid A biosynthetic process"/>
    <property type="evidence" value="ECO:0007669"/>
    <property type="project" value="UniProtKB-UniRule"/>
</dbReference>
<feature type="binding site" evidence="18">
    <location>
        <begin position="9"/>
        <end position="12"/>
    </location>
    <ligand>
        <name>UDP-N-acetyl-alpha-D-glucosamine</name>
        <dbReference type="ChEBI" id="CHEBI:57705"/>
    </ligand>
</feature>
<evidence type="ECO:0000256" key="1">
    <source>
        <dbReference type="ARBA" id="ARBA00004496"/>
    </source>
</evidence>
<dbReference type="HAMAP" id="MF_01631">
    <property type="entry name" value="GlmU"/>
    <property type="match status" value="1"/>
</dbReference>
<feature type="binding site" evidence="18">
    <location>
        <position position="230"/>
    </location>
    <ligand>
        <name>Mg(2+)</name>
        <dbReference type="ChEBI" id="CHEBI:18420"/>
    </ligand>
</feature>
<evidence type="ECO:0000259" key="20">
    <source>
        <dbReference type="Pfam" id="PF25087"/>
    </source>
</evidence>
<dbReference type="NCBIfam" id="NF010934">
    <property type="entry name" value="PRK14354.1"/>
    <property type="match status" value="1"/>
</dbReference>
<feature type="active site" description="Proton acceptor" evidence="18">
    <location>
        <position position="366"/>
    </location>
</feature>
<keyword evidence="11 18" id="KW-0573">Peptidoglycan synthesis</keyword>
<dbReference type="NCBIfam" id="TIGR01173">
    <property type="entry name" value="glmU"/>
    <property type="match status" value="1"/>
</dbReference>
<sequence length="460" mass="48188">MSVSAALILAAGKGTRMKSGLVKVLHELAGRPMLGWPLAAAREAGAAQIVVVAGHQADLVQKRFATDTGIRIALQEEQLGTGHAVSCSLSQLGGLTGSVLILCGDTPLLTGATLQHLASEHAASGAAVTVLTARLDRPFGYGRIVRDSEGRVRRIVEQKDASPEEQAIDEVNSGIYCMDLAFLRDHIGRLGSENAQNEYYLTDLVGIAVAEHAGCAAVVADDPDEIMGVNDRVQLAHAASVLRQRINLQLMLSGVTLVDPAQTYIDAGVQVGSDTIIWPGCVLRGSTTIGSGCELESNVQVTDCSIADRVHLKAGSVLAESQVFEDVAIGPMAHLRPGTVLQAQVKIGNFVETKKVVMGVGSKASHLTYLGDAEVGRDVNIGCGTITCNYDGKRKHKTVIGDGVFVGSDVQLVAPVTVGANALIAAGTTVTQDVPPDSLAIARTPQVNKDGWCLKKRDNA</sequence>
<reference evidence="22" key="1">
    <citation type="submission" date="2017-02" db="EMBL/GenBank/DDBJ databases">
        <authorList>
            <person name="Varghese N."/>
            <person name="Submissions S."/>
        </authorList>
    </citation>
    <scope>NUCLEOTIDE SEQUENCE [LARGE SCALE GENOMIC DNA]</scope>
    <source>
        <strain evidence="22">ATCC BAA-34</strain>
    </source>
</reference>
<evidence type="ECO:0000256" key="8">
    <source>
        <dbReference type="ARBA" id="ARBA00022737"/>
    </source>
</evidence>
<dbReference type="EMBL" id="FUWR01000012">
    <property type="protein sequence ID" value="SKA00130.1"/>
    <property type="molecule type" value="Genomic_DNA"/>
</dbReference>
<dbReference type="CDD" id="cd03353">
    <property type="entry name" value="LbH_GlmU_C"/>
    <property type="match status" value="1"/>
</dbReference>
<dbReference type="UniPathway" id="UPA00973"/>
<comment type="pathway">
    <text evidence="18">Nucleotide-sugar biosynthesis; UDP-N-acetyl-alpha-D-glucosamine biosynthesis; UDP-N-acetyl-alpha-D-glucosamine from N-acetyl-alpha-D-glucosamine 1-phosphate: step 1/1.</text>
</comment>
<feature type="binding site" evidence="18">
    <location>
        <position position="230"/>
    </location>
    <ligand>
        <name>UDP-N-acetyl-alpha-D-glucosamine</name>
        <dbReference type="ChEBI" id="CHEBI:57705"/>
    </ligand>
</feature>
<feature type="binding site" evidence="18">
    <location>
        <position position="380"/>
    </location>
    <ligand>
        <name>UDP-N-acetyl-alpha-D-glucosamine</name>
        <dbReference type="ChEBI" id="CHEBI:57705"/>
    </ligand>
</feature>
<dbReference type="PANTHER" id="PTHR43584">
    <property type="entry name" value="NUCLEOTIDYL TRANSFERASE"/>
    <property type="match status" value="1"/>
</dbReference>
<keyword evidence="5 18" id="KW-0808">Transferase</keyword>
<feature type="binding site" evidence="18">
    <location>
        <position position="172"/>
    </location>
    <ligand>
        <name>UDP-N-acetyl-alpha-D-glucosamine</name>
        <dbReference type="ChEBI" id="CHEBI:57705"/>
    </ligand>
</feature>
<dbReference type="InterPro" id="IPR018357">
    <property type="entry name" value="Hexapep_transf_CS"/>
</dbReference>
<dbReference type="InterPro" id="IPR038009">
    <property type="entry name" value="GlmU_C_LbH"/>
</dbReference>
<evidence type="ECO:0000256" key="3">
    <source>
        <dbReference type="ARBA" id="ARBA00007947"/>
    </source>
</evidence>
<protein>
    <recommendedName>
        <fullName evidence="18">Bifunctional protein GlmU</fullName>
    </recommendedName>
    <domain>
        <recommendedName>
            <fullName evidence="18">UDP-N-acetylglucosamine pyrophosphorylase</fullName>
            <ecNumber evidence="18">2.7.7.23</ecNumber>
        </recommendedName>
        <alternativeName>
            <fullName evidence="18">N-acetylglucosamine-1-phosphate uridyltransferase</fullName>
        </alternativeName>
    </domain>
    <domain>
        <recommendedName>
            <fullName evidence="18">Glucosamine-1-phosphate N-acetyltransferase</fullName>
            <ecNumber evidence="18">2.3.1.157</ecNumber>
        </recommendedName>
    </domain>
</protein>
<dbReference type="GO" id="GO:0009252">
    <property type="term" value="P:peptidoglycan biosynthetic process"/>
    <property type="evidence" value="ECO:0007669"/>
    <property type="project" value="UniProtKB-UniRule"/>
</dbReference>
<feature type="binding site" evidence="18">
    <location>
        <position position="426"/>
    </location>
    <ligand>
        <name>acetyl-CoA</name>
        <dbReference type="ChEBI" id="CHEBI:57288"/>
    </ligand>
</feature>
<feature type="domain" description="MobA-like NTP transferase" evidence="19">
    <location>
        <begin position="6"/>
        <end position="140"/>
    </location>
</feature>
<dbReference type="GO" id="GO:0019134">
    <property type="term" value="F:glucosamine-1-phosphate N-acetyltransferase activity"/>
    <property type="evidence" value="ECO:0007669"/>
    <property type="project" value="UniProtKB-UniRule"/>
</dbReference>
<gene>
    <name evidence="18" type="primary">glmU</name>
    <name evidence="21" type="ORF">SAMN02745119_02301</name>
</gene>
<dbReference type="GO" id="GO:0071555">
    <property type="term" value="P:cell wall organization"/>
    <property type="evidence" value="ECO:0007669"/>
    <property type="project" value="UniProtKB-KW"/>
</dbReference>
<dbReference type="GO" id="GO:0000287">
    <property type="term" value="F:magnesium ion binding"/>
    <property type="evidence" value="ECO:0007669"/>
    <property type="project" value="UniProtKB-UniRule"/>
</dbReference>
<dbReference type="InterPro" id="IPR011004">
    <property type="entry name" value="Trimer_LpxA-like_sf"/>
</dbReference>
<evidence type="ECO:0000256" key="2">
    <source>
        <dbReference type="ARBA" id="ARBA00007707"/>
    </source>
</evidence>
<evidence type="ECO:0000256" key="7">
    <source>
        <dbReference type="ARBA" id="ARBA00022723"/>
    </source>
</evidence>
<dbReference type="GO" id="GO:0000902">
    <property type="term" value="P:cell morphogenesis"/>
    <property type="evidence" value="ECO:0007669"/>
    <property type="project" value="UniProtKB-UniRule"/>
</dbReference>
<keyword evidence="7 18" id="KW-0479">Metal-binding</keyword>
<dbReference type="InterPro" id="IPR056729">
    <property type="entry name" value="GMPPB_C"/>
</dbReference>
<keyword evidence="22" id="KW-1185">Reference proteome</keyword>
<evidence type="ECO:0000259" key="19">
    <source>
        <dbReference type="Pfam" id="PF12804"/>
    </source>
</evidence>
<keyword evidence="6 18" id="KW-0548">Nucleotidyltransferase</keyword>
<dbReference type="Pfam" id="PF12804">
    <property type="entry name" value="NTP_transf_3"/>
    <property type="match status" value="1"/>
</dbReference>
<evidence type="ECO:0000256" key="14">
    <source>
        <dbReference type="ARBA" id="ARBA00023316"/>
    </source>
</evidence>
<feature type="binding site" evidence="18">
    <location>
        <begin position="80"/>
        <end position="81"/>
    </location>
    <ligand>
        <name>UDP-N-acetyl-alpha-D-glucosamine</name>
        <dbReference type="ChEBI" id="CHEBI:57705"/>
    </ligand>
</feature>
<dbReference type="AlphaFoldDB" id="A0A1T4Q8J9"/>
<comment type="catalytic activity">
    <reaction evidence="16 18">
        <text>N-acetyl-alpha-D-glucosamine 1-phosphate + UTP + H(+) = UDP-N-acetyl-alpha-D-glucosamine + diphosphate</text>
        <dbReference type="Rhea" id="RHEA:13509"/>
        <dbReference type="ChEBI" id="CHEBI:15378"/>
        <dbReference type="ChEBI" id="CHEBI:33019"/>
        <dbReference type="ChEBI" id="CHEBI:46398"/>
        <dbReference type="ChEBI" id="CHEBI:57705"/>
        <dbReference type="ChEBI" id="CHEBI:57776"/>
        <dbReference type="EC" id="2.7.7.23"/>
    </reaction>
</comment>
<feature type="region of interest" description="N-acetyltransferase" evidence="18">
    <location>
        <begin position="254"/>
        <end position="460"/>
    </location>
</feature>
<feature type="binding site" evidence="18">
    <location>
        <position position="23"/>
    </location>
    <ligand>
        <name>UDP-N-acetyl-alpha-D-glucosamine</name>
        <dbReference type="ChEBI" id="CHEBI:57705"/>
    </ligand>
</feature>
<feature type="domain" description="Mannose-1-phosphate guanyltransferase C-terminal" evidence="20">
    <location>
        <begin position="269"/>
        <end position="351"/>
    </location>
</feature>
<evidence type="ECO:0000256" key="11">
    <source>
        <dbReference type="ARBA" id="ARBA00022984"/>
    </source>
</evidence>
<feature type="binding site" evidence="18">
    <location>
        <position position="443"/>
    </location>
    <ligand>
        <name>acetyl-CoA</name>
        <dbReference type="ChEBI" id="CHEBI:57288"/>
    </ligand>
</feature>